<gene>
    <name evidence="2" type="ORF">LX13_003868</name>
</gene>
<organism evidence="2 3">
    <name type="scientific">Williamsia maris</name>
    <dbReference type="NCBI Taxonomy" id="72806"/>
    <lineage>
        <taxon>Bacteria</taxon>
        <taxon>Bacillati</taxon>
        <taxon>Actinomycetota</taxon>
        <taxon>Actinomycetes</taxon>
        <taxon>Mycobacteriales</taxon>
        <taxon>Nocardiaceae</taxon>
        <taxon>Williamsia</taxon>
    </lineage>
</organism>
<keyword evidence="1" id="KW-1133">Transmembrane helix</keyword>
<keyword evidence="1" id="KW-0812">Transmembrane</keyword>
<keyword evidence="1" id="KW-0472">Membrane</keyword>
<dbReference type="Proteomes" id="UP001206895">
    <property type="component" value="Unassembled WGS sequence"/>
</dbReference>
<keyword evidence="3" id="KW-1185">Reference proteome</keyword>
<protein>
    <submittedName>
        <fullName evidence="2">Uncharacterized protein</fullName>
    </submittedName>
</protein>
<proteinExistence type="predicted"/>
<name>A0ABT1HJC7_9NOCA</name>
<dbReference type="RefSeq" id="WP_253662991.1">
    <property type="nucleotide sequence ID" value="NZ_BAAAJQ010000003.1"/>
</dbReference>
<evidence type="ECO:0000313" key="2">
    <source>
        <dbReference type="EMBL" id="MCP2178027.1"/>
    </source>
</evidence>
<sequence>MSAPHEHRWLRPKPIHHTWTAQSGSTQRLTAATAAAGSRLAAAGVVLGVVGATTAASLIIGVDHYPWSVAAAGAFSLVTAATVGLQARRDIAPRSYPGAQWAAGAGSDSLVVSIPVATVIADHAALRHVRLLHRLCERIDTTAGHFVELRR</sequence>
<comment type="caution">
    <text evidence="2">The sequence shown here is derived from an EMBL/GenBank/DDBJ whole genome shotgun (WGS) entry which is preliminary data.</text>
</comment>
<reference evidence="2 3" key="1">
    <citation type="submission" date="2022-06" db="EMBL/GenBank/DDBJ databases">
        <title>Genomic Encyclopedia of Archaeal and Bacterial Type Strains, Phase II (KMG-II): from individual species to whole genera.</title>
        <authorList>
            <person name="Goeker M."/>
        </authorList>
    </citation>
    <scope>NUCLEOTIDE SEQUENCE [LARGE SCALE GENOMIC DNA]</scope>
    <source>
        <strain evidence="2 3">DSM 44693</strain>
    </source>
</reference>
<feature type="transmembrane region" description="Helical" evidence="1">
    <location>
        <begin position="67"/>
        <end position="85"/>
    </location>
</feature>
<evidence type="ECO:0000313" key="3">
    <source>
        <dbReference type="Proteomes" id="UP001206895"/>
    </source>
</evidence>
<feature type="transmembrane region" description="Helical" evidence="1">
    <location>
        <begin position="40"/>
        <end position="61"/>
    </location>
</feature>
<accession>A0ABT1HJC7</accession>
<evidence type="ECO:0000256" key="1">
    <source>
        <dbReference type="SAM" id="Phobius"/>
    </source>
</evidence>
<dbReference type="EMBL" id="JAMTCJ010000004">
    <property type="protein sequence ID" value="MCP2178027.1"/>
    <property type="molecule type" value="Genomic_DNA"/>
</dbReference>